<dbReference type="RefSeq" id="WP_025981993.1">
    <property type="nucleotide sequence ID" value="NZ_CSWP01000001.1"/>
</dbReference>
<proteinExistence type="predicted"/>
<reference evidence="1 2" key="1">
    <citation type="submission" date="2015-03" db="EMBL/GenBank/DDBJ databases">
        <authorList>
            <person name="Murphy D."/>
        </authorList>
    </citation>
    <scope>NUCLEOTIDE SEQUENCE [LARGE SCALE GENOMIC DNA]</scope>
    <source>
        <strain evidence="1 2">PAP088</strain>
    </source>
</reference>
<organism evidence="1 2">
    <name type="scientific">Mycobacteroides abscessus</name>
    <dbReference type="NCBI Taxonomy" id="36809"/>
    <lineage>
        <taxon>Bacteria</taxon>
        <taxon>Bacillati</taxon>
        <taxon>Actinomycetota</taxon>
        <taxon>Actinomycetes</taxon>
        <taxon>Mycobacteriales</taxon>
        <taxon>Mycobacteriaceae</taxon>
        <taxon>Mycobacteroides</taxon>
    </lineage>
</organism>
<dbReference type="Proteomes" id="UP000045782">
    <property type="component" value="Unassembled WGS sequence"/>
</dbReference>
<protein>
    <submittedName>
        <fullName evidence="1">Uncharacterized protein</fullName>
    </submittedName>
</protein>
<accession>A0A0U0ZIT1</accession>
<dbReference type="PROSITE" id="PS51318">
    <property type="entry name" value="TAT"/>
    <property type="match status" value="1"/>
</dbReference>
<dbReference type="AlphaFoldDB" id="A0A0U0ZIT1"/>
<sequence length="114" mass="12415">MSNNCFSRRTRIATTVAVGVAALAVAAAPVASAGPTQDPNALEVILQLQRQGDKIIIDRSGNKPLQMCTVTSIRQIDAQYWWSRPHLSSPKSAIRPNAQGTQLIERTIYVAIRC</sequence>
<name>A0A0U0ZIT1_9MYCO</name>
<dbReference type="InterPro" id="IPR006311">
    <property type="entry name" value="TAT_signal"/>
</dbReference>
<gene>
    <name evidence="1" type="ORF">ERS075579_00763</name>
</gene>
<dbReference type="EMBL" id="CSWP01000001">
    <property type="protein sequence ID" value="CPV36289.1"/>
    <property type="molecule type" value="Genomic_DNA"/>
</dbReference>
<evidence type="ECO:0000313" key="2">
    <source>
        <dbReference type="Proteomes" id="UP000045782"/>
    </source>
</evidence>
<evidence type="ECO:0000313" key="1">
    <source>
        <dbReference type="EMBL" id="CPV36289.1"/>
    </source>
</evidence>